<dbReference type="InterPro" id="IPR041698">
    <property type="entry name" value="Methyltransf_25"/>
</dbReference>
<sequence length="147" mass="16330">MLDLACGSGRHAVYLAGQGYQVDAVDLDLNLSQPVRDTAGVRWLQQDLEQGGWPFESAAYQGLVVVNYLHRPLFPHLIDALASGGVLIYETFALGQERFGRPKNPAYLLLPGELLELARGRLRVLAYEDLTESEPARRLQRLCAIKP</sequence>
<gene>
    <name evidence="2" type="ORF">EDC61_101181</name>
</gene>
<name>A0A4R3JYU5_9PROT</name>
<dbReference type="SUPFAM" id="SSF53335">
    <property type="entry name" value="S-adenosyl-L-methionine-dependent methyltransferases"/>
    <property type="match status" value="1"/>
</dbReference>
<evidence type="ECO:0000313" key="3">
    <source>
        <dbReference type="Proteomes" id="UP000295135"/>
    </source>
</evidence>
<evidence type="ECO:0000313" key="2">
    <source>
        <dbReference type="EMBL" id="TCS73958.1"/>
    </source>
</evidence>
<dbReference type="AlphaFoldDB" id="A0A4R3JYU5"/>
<dbReference type="EMBL" id="SLZY01000001">
    <property type="protein sequence ID" value="TCS73958.1"/>
    <property type="molecule type" value="Genomic_DNA"/>
</dbReference>
<dbReference type="GO" id="GO:0008168">
    <property type="term" value="F:methyltransferase activity"/>
    <property type="evidence" value="ECO:0007669"/>
    <property type="project" value="UniProtKB-KW"/>
</dbReference>
<protein>
    <submittedName>
        <fullName evidence="2">Methyltransferase family protein</fullName>
    </submittedName>
</protein>
<organism evidence="2 3">
    <name type="scientific">Sulfuritortus calidifontis</name>
    <dbReference type="NCBI Taxonomy" id="1914471"/>
    <lineage>
        <taxon>Bacteria</taxon>
        <taxon>Pseudomonadati</taxon>
        <taxon>Pseudomonadota</taxon>
        <taxon>Betaproteobacteria</taxon>
        <taxon>Nitrosomonadales</taxon>
        <taxon>Thiobacillaceae</taxon>
        <taxon>Sulfuritortus</taxon>
    </lineage>
</organism>
<dbReference type="InterPro" id="IPR029063">
    <property type="entry name" value="SAM-dependent_MTases_sf"/>
</dbReference>
<dbReference type="GO" id="GO:0032259">
    <property type="term" value="P:methylation"/>
    <property type="evidence" value="ECO:0007669"/>
    <property type="project" value="UniProtKB-KW"/>
</dbReference>
<proteinExistence type="predicted"/>
<comment type="caution">
    <text evidence="2">The sequence shown here is derived from an EMBL/GenBank/DDBJ whole genome shotgun (WGS) entry which is preliminary data.</text>
</comment>
<dbReference type="Pfam" id="PF13649">
    <property type="entry name" value="Methyltransf_25"/>
    <property type="match status" value="1"/>
</dbReference>
<keyword evidence="2" id="KW-0808">Transferase</keyword>
<evidence type="ECO:0000259" key="1">
    <source>
        <dbReference type="Pfam" id="PF13649"/>
    </source>
</evidence>
<feature type="domain" description="Methyltransferase" evidence="1">
    <location>
        <begin position="2"/>
        <end position="71"/>
    </location>
</feature>
<accession>A0A4R3JYU5</accession>
<reference evidence="2 3" key="1">
    <citation type="submission" date="2019-03" db="EMBL/GenBank/DDBJ databases">
        <title>Genomic Encyclopedia of Type Strains, Phase IV (KMG-IV): sequencing the most valuable type-strain genomes for metagenomic binning, comparative biology and taxonomic classification.</title>
        <authorList>
            <person name="Goeker M."/>
        </authorList>
    </citation>
    <scope>NUCLEOTIDE SEQUENCE [LARGE SCALE GENOMIC DNA]</scope>
    <source>
        <strain evidence="2 3">DSM 103923</strain>
    </source>
</reference>
<dbReference type="CDD" id="cd02440">
    <property type="entry name" value="AdoMet_MTases"/>
    <property type="match status" value="1"/>
</dbReference>
<dbReference type="Proteomes" id="UP000295135">
    <property type="component" value="Unassembled WGS sequence"/>
</dbReference>
<keyword evidence="3" id="KW-1185">Reference proteome</keyword>
<keyword evidence="2" id="KW-0489">Methyltransferase</keyword>
<dbReference type="Gene3D" id="3.40.50.150">
    <property type="entry name" value="Vaccinia Virus protein VP39"/>
    <property type="match status" value="1"/>
</dbReference>